<evidence type="ECO:0000313" key="3">
    <source>
        <dbReference type="Proteomes" id="UP000437748"/>
    </source>
</evidence>
<gene>
    <name evidence="2" type="ORF">GCL60_07040</name>
</gene>
<comment type="caution">
    <text evidence="2">The sequence shown here is derived from an EMBL/GenBank/DDBJ whole genome shotgun (WGS) entry which is preliminary data.</text>
</comment>
<dbReference type="EMBL" id="WFLM01000002">
    <property type="protein sequence ID" value="KAB8040013.1"/>
    <property type="molecule type" value="Genomic_DNA"/>
</dbReference>
<keyword evidence="1" id="KW-0732">Signal</keyword>
<protein>
    <submittedName>
        <fullName evidence="2">Uncharacterized protein</fullName>
    </submittedName>
</protein>
<dbReference type="AlphaFoldDB" id="A0A6N6VUY7"/>
<dbReference type="RefSeq" id="WP_153419734.1">
    <property type="nucleotide sequence ID" value="NZ_WFLM01000002.1"/>
</dbReference>
<reference evidence="2 3" key="1">
    <citation type="submission" date="2019-10" db="EMBL/GenBank/DDBJ databases">
        <title>New species of Slilvanegrellaceae.</title>
        <authorList>
            <person name="Pitt A."/>
            <person name="Hahn M.W."/>
        </authorList>
    </citation>
    <scope>NUCLEOTIDE SEQUENCE [LARGE SCALE GENOMIC DNA]</scope>
    <source>
        <strain evidence="2 3">SP-Ram-0.45-NSY-1</strain>
    </source>
</reference>
<name>A0A6N6VUY7_9BACT</name>
<accession>A0A6N6VUY7</accession>
<dbReference type="Proteomes" id="UP000437748">
    <property type="component" value="Unassembled WGS sequence"/>
</dbReference>
<evidence type="ECO:0000313" key="2">
    <source>
        <dbReference type="EMBL" id="KAB8040013.1"/>
    </source>
</evidence>
<feature type="signal peptide" evidence="1">
    <location>
        <begin position="1"/>
        <end position="20"/>
    </location>
</feature>
<sequence length="155" mass="17019">MNLKYILAVSSLLSITSAMALGNDTFQVKNLDYPNSVYYKIQNKDNGGYMHGSLDAGKNSGVVNFGSPAEINKFKSYELTAKDESNKDPLTGATDKCSFILRRVNADLITLDNNTCSPDHINIEYNLSNQRLTALVKKAQLKSAKSESSDKTTVK</sequence>
<keyword evidence="3" id="KW-1185">Reference proteome</keyword>
<feature type="chain" id="PRO_5027089965" evidence="1">
    <location>
        <begin position="21"/>
        <end position="155"/>
    </location>
</feature>
<proteinExistence type="predicted"/>
<organism evidence="2 3">
    <name type="scientific">Silvanigrella paludirubra</name>
    <dbReference type="NCBI Taxonomy" id="2499159"/>
    <lineage>
        <taxon>Bacteria</taxon>
        <taxon>Pseudomonadati</taxon>
        <taxon>Bdellovibrionota</taxon>
        <taxon>Oligoflexia</taxon>
        <taxon>Silvanigrellales</taxon>
        <taxon>Silvanigrellaceae</taxon>
        <taxon>Silvanigrella</taxon>
    </lineage>
</organism>
<evidence type="ECO:0000256" key="1">
    <source>
        <dbReference type="SAM" id="SignalP"/>
    </source>
</evidence>